<dbReference type="Pfam" id="PF00535">
    <property type="entry name" value="Glycos_transf_2"/>
    <property type="match status" value="1"/>
</dbReference>
<evidence type="ECO:0000256" key="1">
    <source>
        <dbReference type="ARBA" id="ARBA00004141"/>
    </source>
</evidence>
<evidence type="ECO:0000256" key="3">
    <source>
        <dbReference type="ARBA" id="ARBA00022692"/>
    </source>
</evidence>
<dbReference type="AlphaFoldDB" id="A0A1I2EFT7"/>
<organism evidence="10 11">
    <name type="scientific">Dyella marensis</name>
    <dbReference type="NCBI Taxonomy" id="500610"/>
    <lineage>
        <taxon>Bacteria</taxon>
        <taxon>Pseudomonadati</taxon>
        <taxon>Pseudomonadota</taxon>
        <taxon>Gammaproteobacteria</taxon>
        <taxon>Lysobacterales</taxon>
        <taxon>Rhodanobacteraceae</taxon>
        <taxon>Dyella</taxon>
    </lineage>
</organism>
<feature type="domain" description="Galactosyltransferase C-terminal" evidence="8">
    <location>
        <begin position="601"/>
        <end position="648"/>
    </location>
</feature>
<feature type="transmembrane region" description="Helical" evidence="6">
    <location>
        <begin position="33"/>
        <end position="52"/>
    </location>
</feature>
<feature type="transmembrane region" description="Helical" evidence="6">
    <location>
        <begin position="64"/>
        <end position="82"/>
    </location>
</feature>
<dbReference type="InterPro" id="IPR027791">
    <property type="entry name" value="Galactosyl_T_C"/>
</dbReference>
<comment type="subcellular location">
    <subcellularLocation>
        <location evidence="1">Membrane</location>
        <topology evidence="1">Multi-pass membrane protein</topology>
    </subcellularLocation>
</comment>
<keyword evidence="3 6" id="KW-0812">Transmembrane</keyword>
<feature type="domain" description="O-antigen ligase-related" evidence="9">
    <location>
        <begin position="223"/>
        <end position="347"/>
    </location>
</feature>
<feature type="transmembrane region" description="Helical" evidence="6">
    <location>
        <begin position="192"/>
        <end position="211"/>
    </location>
</feature>
<evidence type="ECO:0000313" key="11">
    <source>
        <dbReference type="Proteomes" id="UP000199477"/>
    </source>
</evidence>
<dbReference type="GO" id="GO:0016740">
    <property type="term" value="F:transferase activity"/>
    <property type="evidence" value="ECO:0007669"/>
    <property type="project" value="UniProtKB-KW"/>
</dbReference>
<gene>
    <name evidence="10" type="ORF">SAMN02799615_01918</name>
</gene>
<feature type="transmembrane region" description="Helical" evidence="6">
    <location>
        <begin position="331"/>
        <end position="352"/>
    </location>
</feature>
<evidence type="ECO:0000256" key="5">
    <source>
        <dbReference type="ARBA" id="ARBA00023136"/>
    </source>
</evidence>
<dbReference type="InterPro" id="IPR007016">
    <property type="entry name" value="O-antigen_ligase-rel_domated"/>
</dbReference>
<keyword evidence="2 10" id="KW-0808">Transferase</keyword>
<evidence type="ECO:0000256" key="4">
    <source>
        <dbReference type="ARBA" id="ARBA00022989"/>
    </source>
</evidence>
<sequence>MWNRKLSDVRQNGASREGRATYFRRRWEALPTWFRYWMLLGMWWLLVGLAGSPTGSKVWNPGKPYHDSLIVLFLLPALWLAWKWRGVMFRGLARVPEGPLLAAFFGWAIVTVGWARNGNLGDDVVVVLYAALFVAIWASLVAGQPRRFHQVLYWAGVGLSLAALVGMAAFPLRDGVWQAQDRLMAFGTLNNPNLAAFAFGAAISWMTQLSVRDKRLRVLQWISIVALLGFVLLTLSRSAWLALIVSQGVIMLGATRRHLRRRAAVMLVVAAVIIALGGWQYMEERGMSYRPQILAQAMGLFLQHPILGLGMGSRYTIHVGDQEWEHSHNVFSHLAIVLGLPGLLLWVALWLVVGWRAWRYRHVALGRALLAMWVYASVAWQFDAPQMLRRPDVEWLLGWLPLAMSIGLAWRIRDDGAPAAATDGRKPAKVSLVVLTYNWPAALGKVLESITAQKRLPDEVIVADDGSGEETRALVARMAANFPVPLRHVWQEDLGFRAARSRNRGMAASRGDYVILIDGDMVLHPQFVADHLALAEPGYFLQGGRFKTHPRETERLLAGGKPRFAPWADADFHVFDGIKRLYAFHSLPLARWKSRARSGGRVMSCNTSFWREDLLRINGFDERMEGYGAEDRELAARMGNAGVTRRQLKWAALAMHLDHASRAQPDVDDMSLPNNRLYRATVEQRITRCEQGIDRHLAEFAGTGAS</sequence>
<name>A0A1I2EFT7_9GAMM</name>
<keyword evidence="5 6" id="KW-0472">Membrane</keyword>
<dbReference type="CDD" id="cd06420">
    <property type="entry name" value="GT2_Chondriotin_Pol_N"/>
    <property type="match status" value="1"/>
</dbReference>
<dbReference type="Pfam" id="PF04932">
    <property type="entry name" value="Wzy_C"/>
    <property type="match status" value="1"/>
</dbReference>
<proteinExistence type="predicted"/>
<accession>A0A1I2EFT7</accession>
<feature type="transmembrane region" description="Helical" evidence="6">
    <location>
        <begin position="126"/>
        <end position="144"/>
    </location>
</feature>
<dbReference type="SUPFAM" id="SSF53448">
    <property type="entry name" value="Nucleotide-diphospho-sugar transferases"/>
    <property type="match status" value="1"/>
</dbReference>
<evidence type="ECO:0000313" key="10">
    <source>
        <dbReference type="EMBL" id="SFE91110.1"/>
    </source>
</evidence>
<dbReference type="InterPro" id="IPR029044">
    <property type="entry name" value="Nucleotide-diphossugar_trans"/>
</dbReference>
<feature type="transmembrane region" description="Helical" evidence="6">
    <location>
        <begin position="94"/>
        <end position="114"/>
    </location>
</feature>
<dbReference type="Gene3D" id="3.90.550.10">
    <property type="entry name" value="Spore Coat Polysaccharide Biosynthesis Protein SpsA, Chain A"/>
    <property type="match status" value="1"/>
</dbReference>
<dbReference type="GO" id="GO:0016020">
    <property type="term" value="C:membrane"/>
    <property type="evidence" value="ECO:0007669"/>
    <property type="project" value="UniProtKB-SubCell"/>
</dbReference>
<evidence type="ECO:0000259" key="8">
    <source>
        <dbReference type="Pfam" id="PF02709"/>
    </source>
</evidence>
<dbReference type="PANTHER" id="PTHR43685">
    <property type="entry name" value="GLYCOSYLTRANSFERASE"/>
    <property type="match status" value="1"/>
</dbReference>
<evidence type="ECO:0000259" key="9">
    <source>
        <dbReference type="Pfam" id="PF04932"/>
    </source>
</evidence>
<feature type="transmembrane region" description="Helical" evidence="6">
    <location>
        <begin position="364"/>
        <end position="382"/>
    </location>
</feature>
<dbReference type="PANTHER" id="PTHR43685:SF3">
    <property type="entry name" value="SLR2126 PROTEIN"/>
    <property type="match status" value="1"/>
</dbReference>
<feature type="transmembrane region" description="Helical" evidence="6">
    <location>
        <begin position="263"/>
        <end position="281"/>
    </location>
</feature>
<feature type="domain" description="Glycosyltransferase 2-like" evidence="7">
    <location>
        <begin position="431"/>
        <end position="546"/>
    </location>
</feature>
<dbReference type="EMBL" id="FONH01000005">
    <property type="protein sequence ID" value="SFE91110.1"/>
    <property type="molecule type" value="Genomic_DNA"/>
</dbReference>
<dbReference type="STRING" id="500610.SAMN02799615_01918"/>
<feature type="transmembrane region" description="Helical" evidence="6">
    <location>
        <begin position="151"/>
        <end position="172"/>
    </location>
</feature>
<keyword evidence="4 6" id="KW-1133">Transmembrane helix</keyword>
<evidence type="ECO:0000256" key="6">
    <source>
        <dbReference type="SAM" id="Phobius"/>
    </source>
</evidence>
<feature type="transmembrane region" description="Helical" evidence="6">
    <location>
        <begin position="218"/>
        <end position="243"/>
    </location>
</feature>
<dbReference type="Proteomes" id="UP000199477">
    <property type="component" value="Unassembled WGS sequence"/>
</dbReference>
<evidence type="ECO:0000256" key="2">
    <source>
        <dbReference type="ARBA" id="ARBA00022679"/>
    </source>
</evidence>
<keyword evidence="11" id="KW-1185">Reference proteome</keyword>
<protein>
    <submittedName>
        <fullName evidence="10">Glycosyltransferase involved in cell wall bisynthesis</fullName>
    </submittedName>
</protein>
<evidence type="ECO:0000259" key="7">
    <source>
        <dbReference type="Pfam" id="PF00535"/>
    </source>
</evidence>
<dbReference type="Pfam" id="PF02709">
    <property type="entry name" value="Glyco_transf_7C"/>
    <property type="match status" value="1"/>
</dbReference>
<dbReference type="InterPro" id="IPR050834">
    <property type="entry name" value="Glycosyltransf_2"/>
</dbReference>
<dbReference type="InterPro" id="IPR001173">
    <property type="entry name" value="Glyco_trans_2-like"/>
</dbReference>
<reference evidence="11" key="1">
    <citation type="submission" date="2016-10" db="EMBL/GenBank/DDBJ databases">
        <authorList>
            <person name="Varghese N."/>
            <person name="Submissions S."/>
        </authorList>
    </citation>
    <scope>NUCLEOTIDE SEQUENCE [LARGE SCALE GENOMIC DNA]</scope>
    <source>
        <strain evidence="11">UNC178MFTsu3.1</strain>
    </source>
</reference>